<sequence length="84" mass="9372">PERLPDPVHPEPSGHPAAVPGASTSDSGLRRQGQHQPLHPGHHVSFQHHLLSGRSVLLLHRSRGEEHQTHLQEVLQRPEKSHLQ</sequence>
<proteinExistence type="predicted"/>
<gene>
    <name evidence="2" type="primary">GPR55</name>
</gene>
<name>A0A1A8F508_9TELE</name>
<feature type="region of interest" description="Disordered" evidence="1">
    <location>
        <begin position="61"/>
        <end position="84"/>
    </location>
</feature>
<feature type="region of interest" description="Disordered" evidence="1">
    <location>
        <begin position="1"/>
        <end position="43"/>
    </location>
</feature>
<dbReference type="EMBL" id="HAEB01007908">
    <property type="protein sequence ID" value="SBQ54435.1"/>
    <property type="molecule type" value="Transcribed_RNA"/>
</dbReference>
<reference evidence="2" key="1">
    <citation type="submission" date="2016-05" db="EMBL/GenBank/DDBJ databases">
        <authorList>
            <person name="Lavstsen T."/>
            <person name="Jespersen J.S."/>
        </authorList>
    </citation>
    <scope>NUCLEOTIDE SEQUENCE</scope>
    <source>
        <tissue evidence="2">Brain</tissue>
    </source>
</reference>
<dbReference type="AlphaFoldDB" id="A0A1A8F508"/>
<keyword evidence="2" id="KW-0675">Receptor</keyword>
<feature type="compositionally biased region" description="Basic and acidic residues" evidence="1">
    <location>
        <begin position="62"/>
        <end position="84"/>
    </location>
</feature>
<feature type="non-terminal residue" evidence="2">
    <location>
        <position position="84"/>
    </location>
</feature>
<evidence type="ECO:0000313" key="2">
    <source>
        <dbReference type="EMBL" id="SBQ54435.1"/>
    </source>
</evidence>
<protein>
    <submittedName>
        <fullName evidence="2">G protein-coupled receptor 55</fullName>
    </submittedName>
</protein>
<accession>A0A1A8F508</accession>
<feature type="non-terminal residue" evidence="2">
    <location>
        <position position="1"/>
    </location>
</feature>
<organism evidence="2">
    <name type="scientific">Nothobranchius korthausae</name>
    <dbReference type="NCBI Taxonomy" id="1143690"/>
    <lineage>
        <taxon>Eukaryota</taxon>
        <taxon>Metazoa</taxon>
        <taxon>Chordata</taxon>
        <taxon>Craniata</taxon>
        <taxon>Vertebrata</taxon>
        <taxon>Euteleostomi</taxon>
        <taxon>Actinopterygii</taxon>
        <taxon>Neopterygii</taxon>
        <taxon>Teleostei</taxon>
        <taxon>Neoteleostei</taxon>
        <taxon>Acanthomorphata</taxon>
        <taxon>Ovalentaria</taxon>
        <taxon>Atherinomorphae</taxon>
        <taxon>Cyprinodontiformes</taxon>
        <taxon>Nothobranchiidae</taxon>
        <taxon>Nothobranchius</taxon>
    </lineage>
</organism>
<reference evidence="2" key="2">
    <citation type="submission" date="2016-06" db="EMBL/GenBank/DDBJ databases">
        <title>The genome of a short-lived fish provides insights into sex chromosome evolution and the genetic control of aging.</title>
        <authorList>
            <person name="Reichwald K."/>
            <person name="Felder M."/>
            <person name="Petzold A."/>
            <person name="Koch P."/>
            <person name="Groth M."/>
            <person name="Platzer M."/>
        </authorList>
    </citation>
    <scope>NUCLEOTIDE SEQUENCE</scope>
    <source>
        <tissue evidence="2">Brain</tissue>
    </source>
</reference>
<evidence type="ECO:0000256" key="1">
    <source>
        <dbReference type="SAM" id="MobiDB-lite"/>
    </source>
</evidence>